<evidence type="ECO:0000259" key="1">
    <source>
        <dbReference type="PROSITE" id="PS50404"/>
    </source>
</evidence>
<dbReference type="eggNOG" id="COG0625">
    <property type="taxonomic scope" value="Bacteria"/>
</dbReference>
<dbReference type="InterPro" id="IPR004045">
    <property type="entry name" value="Glutathione_S-Trfase_N"/>
</dbReference>
<dbReference type="Proteomes" id="UP000003113">
    <property type="component" value="Unassembled WGS sequence"/>
</dbReference>
<reference evidence="2 3" key="1">
    <citation type="journal article" date="2012" name="J. Bacteriol.">
        <title>Genome sequence of the highly efficient arsenite-oxidizing bacterium Achromobacter arsenitoxydans SY8.</title>
        <authorList>
            <person name="Li X."/>
            <person name="Hu Y."/>
            <person name="Gong J."/>
            <person name="Lin Y."/>
            <person name="Johnstone L."/>
            <person name="Rensing C."/>
            <person name="Wang G."/>
        </authorList>
    </citation>
    <scope>NUCLEOTIDE SEQUENCE [LARGE SCALE GENOMIC DNA]</scope>
    <source>
        <strain evidence="2 3">SY8</strain>
    </source>
</reference>
<dbReference type="InterPro" id="IPR040079">
    <property type="entry name" value="Glutathione_S-Trfase"/>
</dbReference>
<organism evidence="2 3">
    <name type="scientific">Achromobacter arsenitoxydans SY8</name>
    <dbReference type="NCBI Taxonomy" id="477184"/>
    <lineage>
        <taxon>Bacteria</taxon>
        <taxon>Pseudomonadati</taxon>
        <taxon>Pseudomonadota</taxon>
        <taxon>Betaproteobacteria</taxon>
        <taxon>Burkholderiales</taxon>
        <taxon>Alcaligenaceae</taxon>
        <taxon>Achromobacter</taxon>
    </lineage>
</organism>
<dbReference type="PROSITE" id="PS50404">
    <property type="entry name" value="GST_NTER"/>
    <property type="match status" value="1"/>
</dbReference>
<feature type="domain" description="GST N-terminal" evidence="1">
    <location>
        <begin position="1"/>
        <end position="78"/>
    </location>
</feature>
<gene>
    <name evidence="2" type="ORF">KYC_09230</name>
</gene>
<proteinExistence type="predicted"/>
<sequence>MITLHSYPGLYGLEDNNPYGLKVYAFLKLCRLPFDHEHGIDVSTAPRGQLPYLTDNGLSIGDSDTIIAYLKRQYELTIDASLSQAQQDQDLMIRRTLDDLYWVMSYSRWRDDRYWPAFRKALLDTHPEVSPQQLEAARQYNFQRYHYQGIGRYAPEEAYARGIADLDVIADLLGDNPFMFGPNPGSVDAGIYGFLANIYHYAIDTPLKQRLLSRPNLVSHCLALRAELD</sequence>
<name>H0F504_9BURK</name>
<dbReference type="Pfam" id="PF17172">
    <property type="entry name" value="GST_N_4"/>
    <property type="match status" value="1"/>
</dbReference>
<dbReference type="Gene3D" id="1.20.1050.10">
    <property type="match status" value="1"/>
</dbReference>
<dbReference type="InterPro" id="IPR026928">
    <property type="entry name" value="FAX/IsoI-like"/>
</dbReference>
<dbReference type="CDD" id="cd03193">
    <property type="entry name" value="GST_C_Metaxin"/>
    <property type="match status" value="1"/>
</dbReference>
<dbReference type="InterPro" id="IPR012336">
    <property type="entry name" value="Thioredoxin-like_fold"/>
</dbReference>
<dbReference type="Pfam" id="PF17171">
    <property type="entry name" value="GST_C_6"/>
    <property type="match status" value="1"/>
</dbReference>
<evidence type="ECO:0000313" key="3">
    <source>
        <dbReference type="Proteomes" id="UP000003113"/>
    </source>
</evidence>
<dbReference type="SFLD" id="SFLDG01200">
    <property type="entry name" value="SUF1.1"/>
    <property type="match status" value="1"/>
</dbReference>
<dbReference type="SFLD" id="SFLDG01180">
    <property type="entry name" value="SUF1"/>
    <property type="match status" value="1"/>
</dbReference>
<evidence type="ECO:0000313" key="2">
    <source>
        <dbReference type="EMBL" id="EHK66583.1"/>
    </source>
</evidence>
<dbReference type="AlphaFoldDB" id="H0F504"/>
<dbReference type="InterPro" id="IPR050931">
    <property type="entry name" value="Mito_Protein_Transport_Metaxin"/>
</dbReference>
<dbReference type="SUPFAM" id="SSF52833">
    <property type="entry name" value="Thioredoxin-like"/>
    <property type="match status" value="1"/>
</dbReference>
<dbReference type="InterPro" id="IPR036249">
    <property type="entry name" value="Thioredoxin-like_sf"/>
</dbReference>
<dbReference type="PATRIC" id="fig|477184.5.peg.1830"/>
<comment type="caution">
    <text evidence="2">The sequence shown here is derived from an EMBL/GenBank/DDBJ whole genome shotgun (WGS) entry which is preliminary data.</text>
</comment>
<dbReference type="InterPro" id="IPR036282">
    <property type="entry name" value="Glutathione-S-Trfase_C_sf"/>
</dbReference>
<dbReference type="PANTHER" id="PTHR12289:SF41">
    <property type="entry name" value="FAILED AXON CONNECTIONS-RELATED"/>
    <property type="match status" value="1"/>
</dbReference>
<dbReference type="OrthoDB" id="9810080at2"/>
<dbReference type="RefSeq" id="WP_008161249.1">
    <property type="nucleotide sequence ID" value="NZ_AGUF01000039.1"/>
</dbReference>
<dbReference type="EMBL" id="AGUF01000039">
    <property type="protein sequence ID" value="EHK66583.1"/>
    <property type="molecule type" value="Genomic_DNA"/>
</dbReference>
<dbReference type="SUPFAM" id="SSF47616">
    <property type="entry name" value="GST C-terminal domain-like"/>
    <property type="match status" value="1"/>
</dbReference>
<keyword evidence="3" id="KW-1185">Reference proteome</keyword>
<dbReference type="STRING" id="477184.KYC_09230"/>
<accession>H0F504</accession>
<dbReference type="InterPro" id="IPR033468">
    <property type="entry name" value="Metaxin_GST"/>
</dbReference>
<dbReference type="SFLD" id="SFLDS00019">
    <property type="entry name" value="Glutathione_Transferase_(cytos"/>
    <property type="match status" value="1"/>
</dbReference>
<dbReference type="PANTHER" id="PTHR12289">
    <property type="entry name" value="METAXIN RELATED"/>
    <property type="match status" value="1"/>
</dbReference>
<dbReference type="Gene3D" id="3.40.30.10">
    <property type="entry name" value="Glutaredoxin"/>
    <property type="match status" value="1"/>
</dbReference>
<protein>
    <recommendedName>
        <fullName evidence="1">GST N-terminal domain-containing protein</fullName>
    </recommendedName>
</protein>